<protein>
    <submittedName>
        <fullName evidence="1">Uncharacterized protein</fullName>
    </submittedName>
</protein>
<gene>
    <name evidence="1" type="ORF">A6D6_00475</name>
</gene>
<comment type="caution">
    <text evidence="1">The sequence shown here is derived from an EMBL/GenBank/DDBJ whole genome shotgun (WGS) entry which is preliminary data.</text>
</comment>
<accession>A0ABQ6YDT7</accession>
<organism evidence="1 2">
    <name type="scientific">Alcanivorax xiamenensis</name>
    <dbReference type="NCBI Taxonomy" id="1177156"/>
    <lineage>
        <taxon>Bacteria</taxon>
        <taxon>Pseudomonadati</taxon>
        <taxon>Pseudomonadota</taxon>
        <taxon>Gammaproteobacteria</taxon>
        <taxon>Oceanospirillales</taxon>
        <taxon>Alcanivoracaceae</taxon>
        <taxon>Alcanivorax</taxon>
    </lineage>
</organism>
<evidence type="ECO:0000313" key="2">
    <source>
        <dbReference type="Proteomes" id="UP000771797"/>
    </source>
</evidence>
<evidence type="ECO:0000313" key="1">
    <source>
        <dbReference type="EMBL" id="KAF0808085.1"/>
    </source>
</evidence>
<keyword evidence="2" id="KW-1185">Reference proteome</keyword>
<sequence>MCDRLEMSFFIVASLRYEEDRSLEWVLKELDKENTESPEERGLFEKMVRRVYELPANPEYLTGEGEDVTAEALVGDILDECGQKFP</sequence>
<dbReference type="Proteomes" id="UP000771797">
    <property type="component" value="Unassembled WGS sequence"/>
</dbReference>
<dbReference type="EMBL" id="AQPF01000002">
    <property type="protein sequence ID" value="KAF0808085.1"/>
    <property type="molecule type" value="Genomic_DNA"/>
</dbReference>
<reference evidence="1 2" key="1">
    <citation type="submission" date="2012-09" db="EMBL/GenBank/DDBJ databases">
        <title>Genome Sequence of alkane-degrading Bacterium Alcanivorax sp. 6-D-6.</title>
        <authorList>
            <person name="Lai Q."/>
            <person name="Shao Z."/>
        </authorList>
    </citation>
    <scope>NUCLEOTIDE SEQUENCE [LARGE SCALE GENOMIC DNA]</scope>
    <source>
        <strain evidence="1 2">6-D-6</strain>
    </source>
</reference>
<name>A0ABQ6YDT7_9GAMM</name>
<proteinExistence type="predicted"/>